<accession>A0A1A0VSL5</accession>
<evidence type="ECO:0000256" key="1">
    <source>
        <dbReference type="ARBA" id="ARBA00023002"/>
    </source>
</evidence>
<dbReference type="Pfam" id="PF22725">
    <property type="entry name" value="GFO_IDH_MocA_C3"/>
    <property type="match status" value="1"/>
</dbReference>
<dbReference type="SUPFAM" id="SSF51735">
    <property type="entry name" value="NAD(P)-binding Rossmann-fold domains"/>
    <property type="match status" value="1"/>
</dbReference>
<evidence type="ECO:0000313" key="4">
    <source>
        <dbReference type="EMBL" id="OBB86199.1"/>
    </source>
</evidence>
<protein>
    <submittedName>
        <fullName evidence="4">Oxidoreductase</fullName>
    </submittedName>
</protein>
<dbReference type="OrthoDB" id="256869at2"/>
<dbReference type="GO" id="GO:0016491">
    <property type="term" value="F:oxidoreductase activity"/>
    <property type="evidence" value="ECO:0007669"/>
    <property type="project" value="UniProtKB-KW"/>
</dbReference>
<dbReference type="EMBL" id="LZSX01000032">
    <property type="protein sequence ID" value="OBB86199.1"/>
    <property type="molecule type" value="Genomic_DNA"/>
</dbReference>
<proteinExistence type="predicted"/>
<feature type="domain" description="Gfo/Idh/MocA-like oxidoreductase N-terminal" evidence="2">
    <location>
        <begin position="2"/>
        <end position="120"/>
    </location>
</feature>
<dbReference type="Proteomes" id="UP000091914">
    <property type="component" value="Unassembled WGS sequence"/>
</dbReference>
<sequence length="374" mass="41255">MIRTALVGLGKMGLSHLAILRMHPGLDVVGICDSAGYVRDVLSKYTGLNCYDDFDRMLAATNAEAVVVAVPSRLHAPIVEKALTAGAHVFCEKPFVLDVKDGERLATLAETRRLVTQVGYHCRFIGSFQEAARIVACGALGRIHHVRAEAYGPVVLREKGSTWRGVKAEGGGALYDYACHAIDLMNFVAGVPHSVDGVVRHRVFSRDVDDEVYCTMRYPDGATGQLCVNWSDESFRKMSTKVSVWGTNGRITADRQECQIYLREPHPQLPGLDKGWTIRYTTDLTEEVWYYLRGEEYSAQIDYFADSVKQNRMDGENTFRSALDVDRVVDMITRGTGTTTSAAPPQGAVNGSPRGAFRREIVARIKKLATSKAS</sequence>
<dbReference type="PANTHER" id="PTHR43818">
    <property type="entry name" value="BCDNA.GH03377"/>
    <property type="match status" value="1"/>
</dbReference>
<dbReference type="Gene3D" id="3.40.50.720">
    <property type="entry name" value="NAD(P)-binding Rossmann-like Domain"/>
    <property type="match status" value="1"/>
</dbReference>
<dbReference type="GO" id="GO:0000166">
    <property type="term" value="F:nucleotide binding"/>
    <property type="evidence" value="ECO:0007669"/>
    <property type="project" value="InterPro"/>
</dbReference>
<reference evidence="4 5" key="1">
    <citation type="submission" date="2016-06" db="EMBL/GenBank/DDBJ databases">
        <authorList>
            <person name="Kjaerup R.B."/>
            <person name="Dalgaard T.S."/>
            <person name="Juul-Madsen H.R."/>
        </authorList>
    </citation>
    <scope>NUCLEOTIDE SEQUENCE [LARGE SCALE GENOMIC DNA]</scope>
    <source>
        <strain evidence="4 5">852002-51834_SCH5396731</strain>
    </source>
</reference>
<organism evidence="4 5">
    <name type="scientific">Mycobacterium colombiense</name>
    <dbReference type="NCBI Taxonomy" id="339268"/>
    <lineage>
        <taxon>Bacteria</taxon>
        <taxon>Bacillati</taxon>
        <taxon>Actinomycetota</taxon>
        <taxon>Actinomycetes</taxon>
        <taxon>Mycobacteriales</taxon>
        <taxon>Mycobacteriaceae</taxon>
        <taxon>Mycobacterium</taxon>
        <taxon>Mycobacterium avium complex (MAC)</taxon>
    </lineage>
</organism>
<name>A0A1A0VSL5_9MYCO</name>
<dbReference type="InterPro" id="IPR036291">
    <property type="entry name" value="NAD(P)-bd_dom_sf"/>
</dbReference>
<dbReference type="Pfam" id="PF01408">
    <property type="entry name" value="GFO_IDH_MocA"/>
    <property type="match status" value="1"/>
</dbReference>
<dbReference type="Gene3D" id="3.30.360.10">
    <property type="entry name" value="Dihydrodipicolinate Reductase, domain 2"/>
    <property type="match status" value="1"/>
</dbReference>
<dbReference type="InterPro" id="IPR055170">
    <property type="entry name" value="GFO_IDH_MocA-like_dom"/>
</dbReference>
<dbReference type="AlphaFoldDB" id="A0A1A0VSL5"/>
<dbReference type="InterPro" id="IPR050463">
    <property type="entry name" value="Gfo/Idh/MocA_oxidrdct_glycsds"/>
</dbReference>
<dbReference type="PANTHER" id="PTHR43818:SF11">
    <property type="entry name" value="BCDNA.GH03377"/>
    <property type="match status" value="1"/>
</dbReference>
<dbReference type="InterPro" id="IPR000683">
    <property type="entry name" value="Gfo/Idh/MocA-like_OxRdtase_N"/>
</dbReference>
<gene>
    <name evidence="4" type="ORF">A5760_05625</name>
</gene>
<evidence type="ECO:0000259" key="3">
    <source>
        <dbReference type="Pfam" id="PF22725"/>
    </source>
</evidence>
<feature type="domain" description="GFO/IDH/MocA-like oxidoreductase" evidence="3">
    <location>
        <begin position="128"/>
        <end position="251"/>
    </location>
</feature>
<dbReference type="SUPFAM" id="SSF55347">
    <property type="entry name" value="Glyceraldehyde-3-phosphate dehydrogenase-like, C-terminal domain"/>
    <property type="match status" value="1"/>
</dbReference>
<dbReference type="RefSeq" id="WP_064879070.1">
    <property type="nucleotide sequence ID" value="NZ_LZSX01000032.1"/>
</dbReference>
<comment type="caution">
    <text evidence="4">The sequence shown here is derived from an EMBL/GenBank/DDBJ whole genome shotgun (WGS) entry which is preliminary data.</text>
</comment>
<keyword evidence="1" id="KW-0560">Oxidoreductase</keyword>
<evidence type="ECO:0000259" key="2">
    <source>
        <dbReference type="Pfam" id="PF01408"/>
    </source>
</evidence>
<evidence type="ECO:0000313" key="5">
    <source>
        <dbReference type="Proteomes" id="UP000091914"/>
    </source>
</evidence>